<organism evidence="1">
    <name type="scientific">Anguilla anguilla</name>
    <name type="common">European freshwater eel</name>
    <name type="synonym">Muraena anguilla</name>
    <dbReference type="NCBI Taxonomy" id="7936"/>
    <lineage>
        <taxon>Eukaryota</taxon>
        <taxon>Metazoa</taxon>
        <taxon>Chordata</taxon>
        <taxon>Craniata</taxon>
        <taxon>Vertebrata</taxon>
        <taxon>Euteleostomi</taxon>
        <taxon>Actinopterygii</taxon>
        <taxon>Neopterygii</taxon>
        <taxon>Teleostei</taxon>
        <taxon>Anguilliformes</taxon>
        <taxon>Anguillidae</taxon>
        <taxon>Anguilla</taxon>
    </lineage>
</organism>
<accession>A0A0E9TTT7</accession>
<dbReference type="AlphaFoldDB" id="A0A0E9TTT7"/>
<dbReference type="EMBL" id="GBXM01051611">
    <property type="protein sequence ID" value="JAH56966.1"/>
    <property type="molecule type" value="Transcribed_RNA"/>
</dbReference>
<evidence type="ECO:0000313" key="1">
    <source>
        <dbReference type="EMBL" id="JAH56966.1"/>
    </source>
</evidence>
<name>A0A0E9TTT7_ANGAN</name>
<reference evidence="1" key="1">
    <citation type="submission" date="2014-11" db="EMBL/GenBank/DDBJ databases">
        <authorList>
            <person name="Amaro Gonzalez C."/>
        </authorList>
    </citation>
    <scope>NUCLEOTIDE SEQUENCE</scope>
</reference>
<sequence length="42" mass="4753">MRRGWILEIVQSHSASHCGTYCRSAYNPGQHRSSNISQFVST</sequence>
<proteinExistence type="predicted"/>
<protein>
    <submittedName>
        <fullName evidence="1">Uncharacterized protein</fullName>
    </submittedName>
</protein>
<reference evidence="1" key="2">
    <citation type="journal article" date="2015" name="Fish Shellfish Immunol.">
        <title>Early steps in the European eel (Anguilla anguilla)-Vibrio vulnificus interaction in the gills: Role of the RtxA13 toxin.</title>
        <authorList>
            <person name="Callol A."/>
            <person name="Pajuelo D."/>
            <person name="Ebbesson L."/>
            <person name="Teles M."/>
            <person name="MacKenzie S."/>
            <person name="Amaro C."/>
        </authorList>
    </citation>
    <scope>NUCLEOTIDE SEQUENCE</scope>
</reference>